<dbReference type="PANTHER" id="PTHR37435">
    <property type="entry name" value="PROTEIN CBG14344"/>
    <property type="match status" value="1"/>
</dbReference>
<dbReference type="PANTHER" id="PTHR37435:SF2">
    <property type="entry name" value="GROUND-LIKE DOMAIN-CONTAINING PROTEIN"/>
    <property type="match status" value="1"/>
</dbReference>
<protein>
    <submittedName>
        <fullName evidence="3">Secreted protein</fullName>
    </submittedName>
</protein>
<evidence type="ECO:0000313" key="3">
    <source>
        <dbReference type="WBParaSite" id="ACAC_0001066101-mRNA-1"/>
    </source>
</evidence>
<feature type="domain" description="aECM cysteine-cradle" evidence="1">
    <location>
        <begin position="72"/>
        <end position="124"/>
    </location>
</feature>
<sequence>MHLTECVFFRLCTASCRVFLLYPFYLIDPSNDSPLHRGWDVFLGIGLPCTTEDSSLDRHSQAENDSEISDATTETCARIHRLASAFGISDVSNYARQNCRLLQLFASGFTCEQIIYFVNSCHKSLSYQQEKAK</sequence>
<name>A0A0K0DHJ1_ANGCA</name>
<dbReference type="AlphaFoldDB" id="A0A0K0DHJ1"/>
<accession>A0A0K0DHJ1</accession>
<evidence type="ECO:0000313" key="2">
    <source>
        <dbReference type="Proteomes" id="UP000035642"/>
    </source>
</evidence>
<reference evidence="2" key="1">
    <citation type="submission" date="2012-09" db="EMBL/GenBank/DDBJ databases">
        <authorList>
            <person name="Martin A.A."/>
        </authorList>
    </citation>
    <scope>NUCLEOTIDE SEQUENCE</scope>
</reference>
<proteinExistence type="predicted"/>
<dbReference type="Proteomes" id="UP000035642">
    <property type="component" value="Unassembled WGS sequence"/>
</dbReference>
<keyword evidence="2" id="KW-1185">Reference proteome</keyword>
<dbReference type="InterPro" id="IPR055352">
    <property type="entry name" value="CCD_aECM"/>
</dbReference>
<dbReference type="WBParaSite" id="ACAC_0001066101-mRNA-1">
    <property type="protein sequence ID" value="ACAC_0001066101-mRNA-1"/>
    <property type="gene ID" value="ACAC_0001066101"/>
</dbReference>
<organism evidence="2 3">
    <name type="scientific">Angiostrongylus cantonensis</name>
    <name type="common">Rat lungworm</name>
    <dbReference type="NCBI Taxonomy" id="6313"/>
    <lineage>
        <taxon>Eukaryota</taxon>
        <taxon>Metazoa</taxon>
        <taxon>Ecdysozoa</taxon>
        <taxon>Nematoda</taxon>
        <taxon>Chromadorea</taxon>
        <taxon>Rhabditida</taxon>
        <taxon>Rhabditina</taxon>
        <taxon>Rhabditomorpha</taxon>
        <taxon>Strongyloidea</taxon>
        <taxon>Metastrongylidae</taxon>
        <taxon>Angiostrongylus</taxon>
    </lineage>
</organism>
<dbReference type="Pfam" id="PF23626">
    <property type="entry name" value="CCD_aECM"/>
    <property type="match status" value="1"/>
</dbReference>
<reference evidence="3" key="2">
    <citation type="submission" date="2017-02" db="UniProtKB">
        <authorList>
            <consortium name="WormBaseParasite"/>
        </authorList>
    </citation>
    <scope>IDENTIFICATION</scope>
</reference>
<evidence type="ECO:0000259" key="1">
    <source>
        <dbReference type="Pfam" id="PF23626"/>
    </source>
</evidence>